<dbReference type="InterPro" id="IPR028098">
    <property type="entry name" value="Glyco_trans_4-like_N"/>
</dbReference>
<sequence>MKIIYLHQYFNTPSMYGGTRSYEMGRRFVDWGHEVHMITSDRSESTDKTDWYRTEESGIQVHWLPVAYSNKMGFKNRVKAFLKFATYASSKAASLEGDVVFATSTPLTIAIPGIFASKIKGRPMVFEVRDLWPELPIAIGALQNKLLIYMAQWLERRAYNNASQVVALSPGMKAGILRTGYPENKVHMIPNSCDIGLFDVPEEEGLKFRKNHEWLGDRPLVIYAGTFGKINDVCYLVRVAAEMKKIAPEVRFLIVGRGAEEQKIRSLAKELDVLNSNVFMPGKLAKEEMPALFSAADITTSLFMDLEEMWANSANKFFDGLASGTPIAINYYGWQAEVLQENDAGLVIPPNDFKKAAAKLSEHLSDKKWQKRAGKNAKSLAKERYNRNLLAKQLEAALLAAVENA</sequence>
<dbReference type="RefSeq" id="WP_265789379.1">
    <property type="nucleotide sequence ID" value="NZ_BAABRS010000002.1"/>
</dbReference>
<comment type="caution">
    <text evidence="3">The sequence shown here is derived from an EMBL/GenBank/DDBJ whole genome shotgun (WGS) entry which is preliminary data.</text>
</comment>
<evidence type="ECO:0000313" key="3">
    <source>
        <dbReference type="EMBL" id="MCW9712991.1"/>
    </source>
</evidence>
<accession>A0ABT3PYT4</accession>
<dbReference type="CDD" id="cd03794">
    <property type="entry name" value="GT4_WbuB-like"/>
    <property type="match status" value="1"/>
</dbReference>
<dbReference type="Proteomes" id="UP001207337">
    <property type="component" value="Unassembled WGS sequence"/>
</dbReference>
<evidence type="ECO:0000259" key="2">
    <source>
        <dbReference type="Pfam" id="PF13579"/>
    </source>
</evidence>
<dbReference type="PANTHER" id="PTHR12526:SF638">
    <property type="entry name" value="SPORE COAT PROTEIN SA"/>
    <property type="match status" value="1"/>
</dbReference>
<feature type="domain" description="Glycosyl transferase family 1" evidence="1">
    <location>
        <begin position="208"/>
        <end position="379"/>
    </location>
</feature>
<evidence type="ECO:0000313" key="4">
    <source>
        <dbReference type="Proteomes" id="UP001207337"/>
    </source>
</evidence>
<keyword evidence="4" id="KW-1185">Reference proteome</keyword>
<proteinExistence type="predicted"/>
<protein>
    <submittedName>
        <fullName evidence="3">Glycosyltransferase family 4 protein</fullName>
    </submittedName>
</protein>
<evidence type="ECO:0000259" key="1">
    <source>
        <dbReference type="Pfam" id="PF00534"/>
    </source>
</evidence>
<reference evidence="3 4" key="1">
    <citation type="submission" date="2021-11" db="EMBL/GenBank/DDBJ databases">
        <title>Aliifidinibius sp. nov., a new bacterium isolated from saline soil.</title>
        <authorList>
            <person name="Galisteo C."/>
            <person name="De La Haba R."/>
            <person name="Sanchez-Porro C."/>
            <person name="Ventosa A."/>
        </authorList>
    </citation>
    <scope>NUCLEOTIDE SEQUENCE [LARGE SCALE GENOMIC DNA]</scope>
    <source>
        <strain evidence="3 4">KACC 190600</strain>
    </source>
</reference>
<dbReference type="InterPro" id="IPR001296">
    <property type="entry name" value="Glyco_trans_1"/>
</dbReference>
<dbReference type="Pfam" id="PF13579">
    <property type="entry name" value="Glyco_trans_4_4"/>
    <property type="match status" value="1"/>
</dbReference>
<dbReference type="PANTHER" id="PTHR12526">
    <property type="entry name" value="GLYCOSYLTRANSFERASE"/>
    <property type="match status" value="1"/>
</dbReference>
<organism evidence="3 4">
    <name type="scientific">Fodinibius salicampi</name>
    <dbReference type="NCBI Taxonomy" id="1920655"/>
    <lineage>
        <taxon>Bacteria</taxon>
        <taxon>Pseudomonadati</taxon>
        <taxon>Balneolota</taxon>
        <taxon>Balneolia</taxon>
        <taxon>Balneolales</taxon>
        <taxon>Balneolaceae</taxon>
        <taxon>Fodinibius</taxon>
    </lineage>
</organism>
<name>A0ABT3PYT4_9BACT</name>
<dbReference type="SUPFAM" id="SSF53756">
    <property type="entry name" value="UDP-Glycosyltransferase/glycogen phosphorylase"/>
    <property type="match status" value="1"/>
</dbReference>
<gene>
    <name evidence="3" type="ORF">LQ318_08740</name>
</gene>
<dbReference type="Gene3D" id="3.40.50.2000">
    <property type="entry name" value="Glycogen Phosphorylase B"/>
    <property type="match status" value="2"/>
</dbReference>
<feature type="domain" description="Glycosyltransferase subfamily 4-like N-terminal" evidence="2">
    <location>
        <begin position="18"/>
        <end position="191"/>
    </location>
</feature>
<dbReference type="Pfam" id="PF00534">
    <property type="entry name" value="Glycos_transf_1"/>
    <property type="match status" value="1"/>
</dbReference>
<dbReference type="EMBL" id="JAJNDC010000002">
    <property type="protein sequence ID" value="MCW9712991.1"/>
    <property type="molecule type" value="Genomic_DNA"/>
</dbReference>